<dbReference type="Proteomes" id="UP000218282">
    <property type="component" value="Unassembled WGS sequence"/>
</dbReference>
<dbReference type="RefSeq" id="WP_179296292.1">
    <property type="nucleotide sequence ID" value="NZ_JXJW01000049.1"/>
</dbReference>
<sequence length="56" mass="6088">MKEIDTEFGKGRVGTLDDGSNVVVRPGSKGKNGVTGPPTLELQKKDSPEKTKIRYK</sequence>
<name>A0A2A5RTE4_9LACT</name>
<reference evidence="2 3" key="1">
    <citation type="submission" date="2014-12" db="EMBL/GenBank/DDBJ databases">
        <title>Draft genome sequences of 10 type strains of Lactococcus.</title>
        <authorList>
            <person name="Sun Z."/>
            <person name="Zhong Z."/>
            <person name="Liu W."/>
            <person name="Zhang W."/>
            <person name="Zhang H."/>
        </authorList>
    </citation>
    <scope>NUCLEOTIDE SEQUENCE [LARGE SCALE GENOMIC DNA]</scope>
    <source>
        <strain evidence="2 3">DSM 6634</strain>
    </source>
</reference>
<dbReference type="EMBL" id="JXJW01000049">
    <property type="protein sequence ID" value="PCS03298.1"/>
    <property type="molecule type" value="Genomic_DNA"/>
</dbReference>
<evidence type="ECO:0000313" key="3">
    <source>
        <dbReference type="Proteomes" id="UP000218282"/>
    </source>
</evidence>
<keyword evidence="3" id="KW-1185">Reference proteome</keyword>
<dbReference type="AlphaFoldDB" id="A0A2A5RTE4"/>
<gene>
    <name evidence="2" type="ORF">RU86_GL001820</name>
</gene>
<comment type="caution">
    <text evidence="2">The sequence shown here is derived from an EMBL/GenBank/DDBJ whole genome shotgun (WGS) entry which is preliminary data.</text>
</comment>
<protein>
    <submittedName>
        <fullName evidence="2">Uncharacterized protein</fullName>
    </submittedName>
</protein>
<evidence type="ECO:0000256" key="1">
    <source>
        <dbReference type="SAM" id="MobiDB-lite"/>
    </source>
</evidence>
<organism evidence="2 3">
    <name type="scientific">Pseudolactococcus piscium</name>
    <dbReference type="NCBI Taxonomy" id="1364"/>
    <lineage>
        <taxon>Bacteria</taxon>
        <taxon>Bacillati</taxon>
        <taxon>Bacillota</taxon>
        <taxon>Bacilli</taxon>
        <taxon>Lactobacillales</taxon>
        <taxon>Streptococcaceae</taxon>
        <taxon>Pseudolactococcus</taxon>
    </lineage>
</organism>
<feature type="region of interest" description="Disordered" evidence="1">
    <location>
        <begin position="1"/>
        <end position="56"/>
    </location>
</feature>
<feature type="compositionally biased region" description="Basic and acidic residues" evidence="1">
    <location>
        <begin position="1"/>
        <end position="10"/>
    </location>
</feature>
<evidence type="ECO:0000313" key="2">
    <source>
        <dbReference type="EMBL" id="PCS03298.1"/>
    </source>
</evidence>
<accession>A0A2A5RTE4</accession>
<proteinExistence type="predicted"/>
<feature type="compositionally biased region" description="Basic and acidic residues" evidence="1">
    <location>
        <begin position="42"/>
        <end position="56"/>
    </location>
</feature>